<protein>
    <recommendedName>
        <fullName evidence="4">Transmembrane protein</fullName>
    </recommendedName>
</protein>
<evidence type="ECO:0000313" key="3">
    <source>
        <dbReference type="Proteomes" id="UP000533724"/>
    </source>
</evidence>
<evidence type="ECO:0000256" key="1">
    <source>
        <dbReference type="SAM" id="Phobius"/>
    </source>
</evidence>
<evidence type="ECO:0000313" key="2">
    <source>
        <dbReference type="EMBL" id="MBB4440664.1"/>
    </source>
</evidence>
<feature type="transmembrane region" description="Helical" evidence="1">
    <location>
        <begin position="161"/>
        <end position="184"/>
    </location>
</feature>
<dbReference type="EMBL" id="JACIHI010000009">
    <property type="protein sequence ID" value="MBB4440664.1"/>
    <property type="molecule type" value="Genomic_DNA"/>
</dbReference>
<name>A0A7W6XYE7_9HYPH</name>
<gene>
    <name evidence="2" type="ORF">GGE15_003941</name>
</gene>
<keyword evidence="1" id="KW-1133">Transmembrane helix</keyword>
<feature type="transmembrane region" description="Helical" evidence="1">
    <location>
        <begin position="57"/>
        <end position="74"/>
    </location>
</feature>
<comment type="caution">
    <text evidence="2">The sequence shown here is derived from an EMBL/GenBank/DDBJ whole genome shotgun (WGS) entry which is preliminary data.</text>
</comment>
<keyword evidence="1" id="KW-0472">Membrane</keyword>
<dbReference type="Proteomes" id="UP000533724">
    <property type="component" value="Unassembled WGS sequence"/>
</dbReference>
<accession>A0A7W6XYE7</accession>
<dbReference type="AlphaFoldDB" id="A0A7W6XYE7"/>
<feature type="transmembrane region" description="Helical" evidence="1">
    <location>
        <begin position="86"/>
        <end position="108"/>
    </location>
</feature>
<sequence length="208" mass="22835">MTNSSAVVGSDRFEEGKDGVANFPAPFDYDRKRSVIANENRQATTILQRAKHEIKEYTFLCAYLYVCFAAILLYKMAVLGGQGVEFLVFGIPALKALILGKFILLGHTIRLGERSDSSRLVGVVAYKAALYLSLILVLSLAEECVVGFLHGRTLSVVIAGIAGRLPELLAMSAIMLLILIPYLASRELGVALGKGRLWSLFFEHRKVQ</sequence>
<proteinExistence type="predicted"/>
<reference evidence="2 3" key="1">
    <citation type="submission" date="2020-08" db="EMBL/GenBank/DDBJ databases">
        <title>Genomic Encyclopedia of Type Strains, Phase IV (KMG-V): Genome sequencing to study the core and pangenomes of soil and plant-associated prokaryotes.</title>
        <authorList>
            <person name="Whitman W."/>
        </authorList>
    </citation>
    <scope>NUCLEOTIDE SEQUENCE [LARGE SCALE GENOMIC DNA]</scope>
    <source>
        <strain evidence="2 3">SEMIA 414</strain>
    </source>
</reference>
<organism evidence="2 3">
    <name type="scientific">Rhizobium esperanzae</name>
    <dbReference type="NCBI Taxonomy" id="1967781"/>
    <lineage>
        <taxon>Bacteria</taxon>
        <taxon>Pseudomonadati</taxon>
        <taxon>Pseudomonadota</taxon>
        <taxon>Alphaproteobacteria</taxon>
        <taxon>Hyphomicrobiales</taxon>
        <taxon>Rhizobiaceae</taxon>
        <taxon>Rhizobium/Agrobacterium group</taxon>
        <taxon>Rhizobium</taxon>
    </lineage>
</organism>
<keyword evidence="1" id="KW-0812">Transmembrane</keyword>
<feature type="transmembrane region" description="Helical" evidence="1">
    <location>
        <begin position="120"/>
        <end position="141"/>
    </location>
</feature>
<evidence type="ECO:0008006" key="4">
    <source>
        <dbReference type="Google" id="ProtNLM"/>
    </source>
</evidence>